<proteinExistence type="predicted"/>
<reference evidence="1" key="1">
    <citation type="submission" date="2022-07" db="EMBL/GenBank/DDBJ databases">
        <title>Genome Sequence of Phlebia brevispora.</title>
        <authorList>
            <person name="Buettner E."/>
        </authorList>
    </citation>
    <scope>NUCLEOTIDE SEQUENCE</scope>
    <source>
        <strain evidence="1">MPL23</strain>
    </source>
</reference>
<accession>A0ACC1T1T4</accession>
<dbReference type="EMBL" id="JANHOG010000856">
    <property type="protein sequence ID" value="KAJ3551138.1"/>
    <property type="molecule type" value="Genomic_DNA"/>
</dbReference>
<gene>
    <name evidence="1" type="ORF">NM688_g4900</name>
</gene>
<evidence type="ECO:0000313" key="2">
    <source>
        <dbReference type="Proteomes" id="UP001148662"/>
    </source>
</evidence>
<sequence length="324" mass="36227">MALQLDSLSRDVQTWSINLYIDVATTVWLYHEYLLTLPKERQCIWRRQTSAVSVVFYVTRYVTLFKQALKVAQFVSWAPSTRSGMIACELVMRTDALVTAILYLNVSGKCYRNFRLAAAVFLLGLVHACSNAYTNNAGAFHSLRPPLTGCLQFVIPDENLSSVLGENQPLTAAYRIAAYTGTGCIILSELIVQVYTWRRTLDIQRTLRSFNVNAPLFTLLLRDGAISYIAVSVFLCRFILSLRQVRLSDAQDPLAKTQNSIVSRVVGNAGAPLDIELSRGLPVDPVDSDEEEEVIWITDDPLMAGLMPLESAKEKELDDSDYDV</sequence>
<comment type="caution">
    <text evidence="1">The sequence shown here is derived from an EMBL/GenBank/DDBJ whole genome shotgun (WGS) entry which is preliminary data.</text>
</comment>
<organism evidence="1 2">
    <name type="scientific">Phlebia brevispora</name>
    <dbReference type="NCBI Taxonomy" id="194682"/>
    <lineage>
        <taxon>Eukaryota</taxon>
        <taxon>Fungi</taxon>
        <taxon>Dikarya</taxon>
        <taxon>Basidiomycota</taxon>
        <taxon>Agaricomycotina</taxon>
        <taxon>Agaricomycetes</taxon>
        <taxon>Polyporales</taxon>
        <taxon>Meruliaceae</taxon>
        <taxon>Phlebia</taxon>
    </lineage>
</organism>
<dbReference type="Proteomes" id="UP001148662">
    <property type="component" value="Unassembled WGS sequence"/>
</dbReference>
<keyword evidence="2" id="KW-1185">Reference proteome</keyword>
<evidence type="ECO:0000313" key="1">
    <source>
        <dbReference type="EMBL" id="KAJ3551138.1"/>
    </source>
</evidence>
<protein>
    <submittedName>
        <fullName evidence="1">Uncharacterized protein</fullName>
    </submittedName>
</protein>
<name>A0ACC1T1T4_9APHY</name>